<evidence type="ECO:0000313" key="2">
    <source>
        <dbReference type="Proteomes" id="UP001221686"/>
    </source>
</evidence>
<dbReference type="Proteomes" id="UP001221686">
    <property type="component" value="Unassembled WGS sequence"/>
</dbReference>
<gene>
    <name evidence="1" type="ORF">POL25_21540</name>
</gene>
<dbReference type="EMBL" id="JAQNDL010000002">
    <property type="protein sequence ID" value="MDC0719504.1"/>
    <property type="molecule type" value="Genomic_DNA"/>
</dbReference>
<sequence length="209" mass="22259">MNLFVEPGHPDAGAPLLQVLARALAAMGAEVVIAAGDDNLIRARRADDPGDRPFVVVASGLPNLVHEFAHAVQAGRLADDHGFDYGLIPLDLRAAGQRALLWEELACAVLSCAYAPDDVDAWFKEQVEIQGVFYGVAEGAEFADLVDATRAAHPDELPAAVEAAYRAVAQNLREAGATDAEAEPPQALTFEALWARYRRHLPASPLASS</sequence>
<protein>
    <submittedName>
        <fullName evidence="1">Uncharacterized protein</fullName>
    </submittedName>
</protein>
<proteinExistence type="predicted"/>
<accession>A0ABT5E0V0</accession>
<name>A0ABT5E0V0_9BACT</name>
<dbReference type="RefSeq" id="WP_272088015.1">
    <property type="nucleotide sequence ID" value="NZ_JAQNDL010000002.1"/>
</dbReference>
<reference evidence="1 2" key="1">
    <citation type="submission" date="2022-11" db="EMBL/GenBank/DDBJ databases">
        <title>Minimal conservation of predation-associated metabolite biosynthetic gene clusters underscores biosynthetic potential of Myxococcota including descriptions for ten novel species: Archangium lansinium sp. nov., Myxococcus landrumus sp. nov., Nannocystis bai.</title>
        <authorList>
            <person name="Ahearne A."/>
            <person name="Stevens C."/>
            <person name="Dowd S."/>
        </authorList>
    </citation>
    <scope>NUCLEOTIDE SEQUENCE [LARGE SCALE GENOMIC DNA]</scope>
    <source>
        <strain evidence="1 2">BB15-2</strain>
    </source>
</reference>
<keyword evidence="2" id="KW-1185">Reference proteome</keyword>
<comment type="caution">
    <text evidence="1">The sequence shown here is derived from an EMBL/GenBank/DDBJ whole genome shotgun (WGS) entry which is preliminary data.</text>
</comment>
<organism evidence="1 2">
    <name type="scientific">Nannocystis bainbridge</name>
    <dbReference type="NCBI Taxonomy" id="2995303"/>
    <lineage>
        <taxon>Bacteria</taxon>
        <taxon>Pseudomonadati</taxon>
        <taxon>Myxococcota</taxon>
        <taxon>Polyangia</taxon>
        <taxon>Nannocystales</taxon>
        <taxon>Nannocystaceae</taxon>
        <taxon>Nannocystis</taxon>
    </lineage>
</organism>
<evidence type="ECO:0000313" key="1">
    <source>
        <dbReference type="EMBL" id="MDC0719504.1"/>
    </source>
</evidence>